<feature type="compositionally biased region" description="Low complexity" evidence="1">
    <location>
        <begin position="31"/>
        <end position="51"/>
    </location>
</feature>
<evidence type="ECO:0000313" key="4">
    <source>
        <dbReference type="Proteomes" id="UP001551695"/>
    </source>
</evidence>
<sequence>MISRKSVCGIAATAAVLTLLTACGSDDDSDSASSATTATTTTAVTGTSTRDMRSSIAATASSVVSSALNTAQQAIQSAINAAVAAAPITFDSGSSDLGAADVATINAVAIPLKGNDTKIRVTTYGTDETLAKARGDNVAAEFESAGVDKARISVRVEKSPDDPADADNATIEVVAD</sequence>
<evidence type="ECO:0008006" key="5">
    <source>
        <dbReference type="Google" id="ProtNLM"/>
    </source>
</evidence>
<name>A0ABV3FSF6_9NOCA</name>
<dbReference type="RefSeq" id="WP_157978420.1">
    <property type="nucleotide sequence ID" value="NZ_JBFAKC010000005.1"/>
</dbReference>
<proteinExistence type="predicted"/>
<comment type="caution">
    <text evidence="3">The sequence shown here is derived from an EMBL/GenBank/DDBJ whole genome shotgun (WGS) entry which is preliminary data.</text>
</comment>
<dbReference type="InterPro" id="IPR036737">
    <property type="entry name" value="OmpA-like_sf"/>
</dbReference>
<dbReference type="Proteomes" id="UP001551695">
    <property type="component" value="Unassembled WGS sequence"/>
</dbReference>
<feature type="region of interest" description="Disordered" evidence="1">
    <location>
        <begin position="28"/>
        <end position="51"/>
    </location>
</feature>
<feature type="signal peptide" evidence="2">
    <location>
        <begin position="1"/>
        <end position="24"/>
    </location>
</feature>
<dbReference type="EMBL" id="JBFAKC010000005">
    <property type="protein sequence ID" value="MEV0708342.1"/>
    <property type="molecule type" value="Genomic_DNA"/>
</dbReference>
<keyword evidence="4" id="KW-1185">Reference proteome</keyword>
<evidence type="ECO:0000256" key="1">
    <source>
        <dbReference type="SAM" id="MobiDB-lite"/>
    </source>
</evidence>
<accession>A0ABV3FSF6</accession>
<dbReference type="SUPFAM" id="SSF103088">
    <property type="entry name" value="OmpA-like"/>
    <property type="match status" value="1"/>
</dbReference>
<organism evidence="3 4">
    <name type="scientific">Nocardia aurea</name>
    <dbReference type="NCBI Taxonomy" id="2144174"/>
    <lineage>
        <taxon>Bacteria</taxon>
        <taxon>Bacillati</taxon>
        <taxon>Actinomycetota</taxon>
        <taxon>Actinomycetes</taxon>
        <taxon>Mycobacteriales</taxon>
        <taxon>Nocardiaceae</taxon>
        <taxon>Nocardia</taxon>
    </lineage>
</organism>
<protein>
    <recommendedName>
        <fullName evidence="5">OmpA-like domain-containing protein</fullName>
    </recommendedName>
</protein>
<gene>
    <name evidence="3" type="ORF">AB0I48_12315</name>
</gene>
<evidence type="ECO:0000256" key="2">
    <source>
        <dbReference type="SAM" id="SignalP"/>
    </source>
</evidence>
<reference evidence="3 4" key="1">
    <citation type="submission" date="2024-06" db="EMBL/GenBank/DDBJ databases">
        <title>The Natural Products Discovery Center: Release of the First 8490 Sequenced Strains for Exploring Actinobacteria Biosynthetic Diversity.</title>
        <authorList>
            <person name="Kalkreuter E."/>
            <person name="Kautsar S.A."/>
            <person name="Yang D."/>
            <person name="Bader C.D."/>
            <person name="Teijaro C.N."/>
            <person name="Fluegel L."/>
            <person name="Davis C.M."/>
            <person name="Simpson J.R."/>
            <person name="Lauterbach L."/>
            <person name="Steele A.D."/>
            <person name="Gui C."/>
            <person name="Meng S."/>
            <person name="Li G."/>
            <person name="Viehrig K."/>
            <person name="Ye F."/>
            <person name="Su P."/>
            <person name="Kiefer A.F."/>
            <person name="Nichols A."/>
            <person name="Cepeda A.J."/>
            <person name="Yan W."/>
            <person name="Fan B."/>
            <person name="Jiang Y."/>
            <person name="Adhikari A."/>
            <person name="Zheng C.-J."/>
            <person name="Schuster L."/>
            <person name="Cowan T.M."/>
            <person name="Smanski M.J."/>
            <person name="Chevrette M.G."/>
            <person name="De Carvalho L.P.S."/>
            <person name="Shen B."/>
        </authorList>
    </citation>
    <scope>NUCLEOTIDE SEQUENCE [LARGE SCALE GENOMIC DNA]</scope>
    <source>
        <strain evidence="3 4">NPDC050403</strain>
    </source>
</reference>
<feature type="region of interest" description="Disordered" evidence="1">
    <location>
        <begin position="157"/>
        <end position="176"/>
    </location>
</feature>
<keyword evidence="2" id="KW-0732">Signal</keyword>
<dbReference type="Gene3D" id="3.30.1330.60">
    <property type="entry name" value="OmpA-like domain"/>
    <property type="match status" value="1"/>
</dbReference>
<dbReference type="PROSITE" id="PS51257">
    <property type="entry name" value="PROKAR_LIPOPROTEIN"/>
    <property type="match status" value="1"/>
</dbReference>
<evidence type="ECO:0000313" key="3">
    <source>
        <dbReference type="EMBL" id="MEV0708342.1"/>
    </source>
</evidence>
<feature type="chain" id="PRO_5045807767" description="OmpA-like domain-containing protein" evidence="2">
    <location>
        <begin position="25"/>
        <end position="176"/>
    </location>
</feature>